<proteinExistence type="predicted"/>
<dbReference type="Proteomes" id="UP000314294">
    <property type="component" value="Unassembled WGS sequence"/>
</dbReference>
<feature type="compositionally biased region" description="Polar residues" evidence="1">
    <location>
        <begin position="16"/>
        <end position="26"/>
    </location>
</feature>
<gene>
    <name evidence="2" type="ORF">EYF80_033030</name>
</gene>
<dbReference type="EMBL" id="SRLO01000421">
    <property type="protein sequence ID" value="TNN56772.1"/>
    <property type="molecule type" value="Genomic_DNA"/>
</dbReference>
<evidence type="ECO:0000313" key="3">
    <source>
        <dbReference type="Proteomes" id="UP000314294"/>
    </source>
</evidence>
<dbReference type="AlphaFoldDB" id="A0A4Z2GVK2"/>
<reference evidence="2 3" key="1">
    <citation type="submission" date="2019-03" db="EMBL/GenBank/DDBJ databases">
        <title>First draft genome of Liparis tanakae, snailfish: a comprehensive survey of snailfish specific genes.</title>
        <authorList>
            <person name="Kim W."/>
            <person name="Song I."/>
            <person name="Jeong J.-H."/>
            <person name="Kim D."/>
            <person name="Kim S."/>
            <person name="Ryu S."/>
            <person name="Song J.Y."/>
            <person name="Lee S.K."/>
        </authorList>
    </citation>
    <scope>NUCLEOTIDE SEQUENCE [LARGE SCALE GENOMIC DNA]</scope>
    <source>
        <tissue evidence="2">Muscle</tissue>
    </source>
</reference>
<sequence>MTPQARRRILSGPVIGSSSHSPGASQETRKRVARRVQYRHAARPRVHFRARCVSLSSYFLFLSPPTSCFSPHRHCDIHQAASAPPSKRFDHGVHRALLHSQNAVSRQSPLLTA</sequence>
<evidence type="ECO:0000313" key="2">
    <source>
        <dbReference type="EMBL" id="TNN56772.1"/>
    </source>
</evidence>
<protein>
    <submittedName>
        <fullName evidence="2">Uncharacterized protein</fullName>
    </submittedName>
</protein>
<organism evidence="2 3">
    <name type="scientific">Liparis tanakae</name>
    <name type="common">Tanaka's snailfish</name>
    <dbReference type="NCBI Taxonomy" id="230148"/>
    <lineage>
        <taxon>Eukaryota</taxon>
        <taxon>Metazoa</taxon>
        <taxon>Chordata</taxon>
        <taxon>Craniata</taxon>
        <taxon>Vertebrata</taxon>
        <taxon>Euteleostomi</taxon>
        <taxon>Actinopterygii</taxon>
        <taxon>Neopterygii</taxon>
        <taxon>Teleostei</taxon>
        <taxon>Neoteleostei</taxon>
        <taxon>Acanthomorphata</taxon>
        <taxon>Eupercaria</taxon>
        <taxon>Perciformes</taxon>
        <taxon>Cottioidei</taxon>
        <taxon>Cottales</taxon>
        <taxon>Liparidae</taxon>
        <taxon>Liparis</taxon>
    </lineage>
</organism>
<comment type="caution">
    <text evidence="2">The sequence shown here is derived from an EMBL/GenBank/DDBJ whole genome shotgun (WGS) entry which is preliminary data.</text>
</comment>
<feature type="region of interest" description="Disordered" evidence="1">
    <location>
        <begin position="1"/>
        <end position="34"/>
    </location>
</feature>
<accession>A0A4Z2GVK2</accession>
<name>A0A4Z2GVK2_9TELE</name>
<keyword evidence="3" id="KW-1185">Reference proteome</keyword>
<evidence type="ECO:0000256" key="1">
    <source>
        <dbReference type="SAM" id="MobiDB-lite"/>
    </source>
</evidence>